<organism evidence="1 2">
    <name type="scientific">Roseobacter fucihabitans</name>
    <dbReference type="NCBI Taxonomy" id="1537242"/>
    <lineage>
        <taxon>Bacteria</taxon>
        <taxon>Pseudomonadati</taxon>
        <taxon>Pseudomonadota</taxon>
        <taxon>Alphaproteobacteria</taxon>
        <taxon>Rhodobacterales</taxon>
        <taxon>Roseobacteraceae</taxon>
        <taxon>Roseobacter</taxon>
    </lineage>
</organism>
<name>A0ABZ2BZ96_9RHOB</name>
<dbReference type="EMBL" id="CP143423">
    <property type="protein sequence ID" value="WVX50760.1"/>
    <property type="molecule type" value="Genomic_DNA"/>
</dbReference>
<evidence type="ECO:0000313" key="1">
    <source>
        <dbReference type="EMBL" id="WVX50760.1"/>
    </source>
</evidence>
<reference evidence="2" key="2">
    <citation type="submission" date="2024-01" db="EMBL/GenBank/DDBJ databases">
        <title>Roseobacter fucihabitans sp. nov., isolated from the brown alga Fucus spiralis.</title>
        <authorList>
            <person name="Hahnke S."/>
            <person name="Berger M."/>
            <person name="Schlingloff A."/>
            <person name="Athale I."/>
            <person name="Neumann-Schaal M."/>
            <person name="Adenaya A."/>
            <person name="Poehlein A."/>
            <person name="Daniel R."/>
            <person name="Pertersen J."/>
            <person name="Brinkhoff T."/>
        </authorList>
    </citation>
    <scope>NUCLEOTIDE SEQUENCE [LARGE SCALE GENOMIC DNA]</scope>
    <source>
        <strain evidence="2">B14</strain>
    </source>
</reference>
<accession>A0ABZ2BZ96</accession>
<evidence type="ECO:0000313" key="2">
    <source>
        <dbReference type="Proteomes" id="UP001318682"/>
    </source>
</evidence>
<protein>
    <submittedName>
        <fullName evidence="1">Uncharacterized protein</fullName>
    </submittedName>
</protein>
<dbReference type="RefSeq" id="WP_187431459.1">
    <property type="nucleotide sequence ID" value="NZ_CP143423.1"/>
</dbReference>
<dbReference type="Proteomes" id="UP001318682">
    <property type="component" value="Chromosome"/>
</dbReference>
<gene>
    <name evidence="1" type="ORF">ROLI_038600</name>
</gene>
<proteinExistence type="predicted"/>
<sequence>MSLSHRYRNFGQSSVEVEDNDLLSSEGIEDQKLQSFEEGYQAGWDDAIKAQTDATMKVSTELGQNLQDMSFTYQEALSKLTLSIEPVMHQIVEKLLPAFARQTLGSHIIGELRDLVKLHAGQPIEIVISPENVETIKELAGKNLTDTFQIFEEPSLGQGQAFVRVGSQERSIDIDCVILGVSEAMTAFFHETEQEKSDD</sequence>
<reference evidence="1 2" key="1">
    <citation type="submission" date="2015-07" db="EMBL/GenBank/DDBJ databases">
        <authorList>
            <person name="Voget S."/>
            <person name="Dogs M."/>
            <person name="Brinkhoff T.H."/>
            <person name="Daniel R."/>
        </authorList>
    </citation>
    <scope>NUCLEOTIDE SEQUENCE [LARGE SCALE GENOMIC DNA]</scope>
    <source>
        <strain evidence="1 2">B14</strain>
    </source>
</reference>
<keyword evidence="2" id="KW-1185">Reference proteome</keyword>